<gene>
    <name evidence="10" type="ORF">UFOPK1561_00499</name>
</gene>
<dbReference type="PANTHER" id="PTHR43527">
    <property type="entry name" value="4-DIPHOSPHOCYTIDYL-2-C-METHYL-D-ERYTHRITOL KINASE, CHLOROPLASTIC"/>
    <property type="match status" value="1"/>
</dbReference>
<dbReference type="InterPro" id="IPR036554">
    <property type="entry name" value="GHMP_kinase_C_sf"/>
</dbReference>
<dbReference type="InterPro" id="IPR013750">
    <property type="entry name" value="GHMP_kinase_C_dom"/>
</dbReference>
<evidence type="ECO:0000256" key="2">
    <source>
        <dbReference type="ARBA" id="ARBA00012052"/>
    </source>
</evidence>
<comment type="similarity">
    <text evidence="1">Belongs to the GHMP kinase family. IspE subfamily.</text>
</comment>
<dbReference type="PANTHER" id="PTHR43527:SF2">
    <property type="entry name" value="4-DIPHOSPHOCYTIDYL-2-C-METHYL-D-ERYTHRITOL KINASE, CHLOROPLASTIC"/>
    <property type="match status" value="1"/>
</dbReference>
<feature type="domain" description="GHMP kinase C-terminal" evidence="9">
    <location>
        <begin position="217"/>
        <end position="292"/>
    </location>
</feature>
<protein>
    <recommendedName>
        <fullName evidence="2">4-(cytidine 5'-diphospho)-2-C-methyl-D-erythritol kinase</fullName>
        <ecNumber evidence="2">2.7.1.148</ecNumber>
    </recommendedName>
    <alternativeName>
        <fullName evidence="7">4-(cytidine-5'-diphospho)-2-C-methyl-D-erythritol kinase</fullName>
    </alternativeName>
</protein>
<dbReference type="SUPFAM" id="SSF54211">
    <property type="entry name" value="Ribosomal protein S5 domain 2-like"/>
    <property type="match status" value="1"/>
</dbReference>
<dbReference type="GO" id="GO:0050515">
    <property type="term" value="F:4-(cytidine 5'-diphospho)-2-C-methyl-D-erythritol kinase activity"/>
    <property type="evidence" value="ECO:0007669"/>
    <property type="project" value="UniProtKB-EC"/>
</dbReference>
<proteinExistence type="inferred from homology"/>
<dbReference type="InterPro" id="IPR006204">
    <property type="entry name" value="GHMP_kinase_N_dom"/>
</dbReference>
<reference evidence="10" key="1">
    <citation type="submission" date="2020-05" db="EMBL/GenBank/DDBJ databases">
        <authorList>
            <person name="Chiriac C."/>
            <person name="Salcher M."/>
            <person name="Ghai R."/>
            <person name="Kavagutti S V."/>
        </authorList>
    </citation>
    <scope>NUCLEOTIDE SEQUENCE</scope>
</reference>
<keyword evidence="4" id="KW-0547">Nucleotide-binding</keyword>
<feature type="domain" description="GHMP kinase N-terminal" evidence="8">
    <location>
        <begin position="74"/>
        <end position="154"/>
    </location>
</feature>
<evidence type="ECO:0000256" key="5">
    <source>
        <dbReference type="ARBA" id="ARBA00022777"/>
    </source>
</evidence>
<sequence>MTALSISASAPGKVNLFFAVGALGTDGYHQVVSIYQALNLREVVSVQFGESWQVSVTGSIPVEQLAQVPTNEENLVVRAAKSLLANSAMAETKAVNFHIVKNVPVAGGMGGGSADAAAALLAVKELASMDLSEAELHQIASELGADVPFSLLGGTAVGTGHGTALEQIDQVKQLNWVLVSNPKGLSTPSVYRKLDEIRASRNQDPTKVATPKVPQELISALQSGDPQMIAKLLHNDLQEAAVALMPELAETMNAGIAAGALAAMVSGSGPTVALLALDKNHADLIATSLLNQGHSALATDGPAKGTLIEKN</sequence>
<evidence type="ECO:0000256" key="6">
    <source>
        <dbReference type="ARBA" id="ARBA00022840"/>
    </source>
</evidence>
<dbReference type="GO" id="GO:0016114">
    <property type="term" value="P:terpenoid biosynthetic process"/>
    <property type="evidence" value="ECO:0007669"/>
    <property type="project" value="InterPro"/>
</dbReference>
<evidence type="ECO:0000256" key="7">
    <source>
        <dbReference type="ARBA" id="ARBA00032554"/>
    </source>
</evidence>
<evidence type="ECO:0000256" key="3">
    <source>
        <dbReference type="ARBA" id="ARBA00022679"/>
    </source>
</evidence>
<dbReference type="NCBIfam" id="TIGR00154">
    <property type="entry name" value="ispE"/>
    <property type="match status" value="1"/>
</dbReference>
<dbReference type="Gene3D" id="3.30.70.890">
    <property type="entry name" value="GHMP kinase, C-terminal domain"/>
    <property type="match status" value="1"/>
</dbReference>
<evidence type="ECO:0000256" key="1">
    <source>
        <dbReference type="ARBA" id="ARBA00009684"/>
    </source>
</evidence>
<dbReference type="NCBIfam" id="NF002870">
    <property type="entry name" value="PRK03188.1"/>
    <property type="match status" value="1"/>
</dbReference>
<dbReference type="EMBL" id="CAEZSZ010000045">
    <property type="protein sequence ID" value="CAB4554216.1"/>
    <property type="molecule type" value="Genomic_DNA"/>
</dbReference>
<dbReference type="SUPFAM" id="SSF55060">
    <property type="entry name" value="GHMP Kinase, C-terminal domain"/>
    <property type="match status" value="1"/>
</dbReference>
<dbReference type="InterPro" id="IPR004424">
    <property type="entry name" value="IspE"/>
</dbReference>
<dbReference type="InterPro" id="IPR020568">
    <property type="entry name" value="Ribosomal_Su5_D2-typ_SF"/>
</dbReference>
<dbReference type="InterPro" id="IPR014721">
    <property type="entry name" value="Ribsml_uS5_D2-typ_fold_subgr"/>
</dbReference>
<evidence type="ECO:0000256" key="4">
    <source>
        <dbReference type="ARBA" id="ARBA00022741"/>
    </source>
</evidence>
<dbReference type="PIRSF" id="PIRSF010376">
    <property type="entry name" value="IspE"/>
    <property type="match status" value="1"/>
</dbReference>
<dbReference type="Gene3D" id="3.30.230.10">
    <property type="match status" value="1"/>
</dbReference>
<dbReference type="Pfam" id="PF00288">
    <property type="entry name" value="GHMP_kinases_N"/>
    <property type="match status" value="1"/>
</dbReference>
<dbReference type="Pfam" id="PF08544">
    <property type="entry name" value="GHMP_kinases_C"/>
    <property type="match status" value="1"/>
</dbReference>
<dbReference type="GO" id="GO:0005524">
    <property type="term" value="F:ATP binding"/>
    <property type="evidence" value="ECO:0007669"/>
    <property type="project" value="UniProtKB-KW"/>
</dbReference>
<accession>A0A6J6CSU8</accession>
<organism evidence="10">
    <name type="scientific">freshwater metagenome</name>
    <dbReference type="NCBI Taxonomy" id="449393"/>
    <lineage>
        <taxon>unclassified sequences</taxon>
        <taxon>metagenomes</taxon>
        <taxon>ecological metagenomes</taxon>
    </lineage>
</organism>
<dbReference type="AlphaFoldDB" id="A0A6J6CSU8"/>
<name>A0A6J6CSU8_9ZZZZ</name>
<keyword evidence="5" id="KW-0418">Kinase</keyword>
<keyword evidence="6" id="KW-0067">ATP-binding</keyword>
<keyword evidence="3" id="KW-0808">Transferase</keyword>
<evidence type="ECO:0000259" key="9">
    <source>
        <dbReference type="Pfam" id="PF08544"/>
    </source>
</evidence>
<evidence type="ECO:0000313" key="10">
    <source>
        <dbReference type="EMBL" id="CAB4554216.1"/>
    </source>
</evidence>
<evidence type="ECO:0000259" key="8">
    <source>
        <dbReference type="Pfam" id="PF00288"/>
    </source>
</evidence>
<dbReference type="EC" id="2.7.1.148" evidence="2"/>
<dbReference type="HAMAP" id="MF_00061">
    <property type="entry name" value="IspE"/>
    <property type="match status" value="1"/>
</dbReference>